<proteinExistence type="predicted"/>
<dbReference type="PANTHER" id="PTHR13318">
    <property type="entry name" value="PARTNER OF PAIRED, ISOFORM B-RELATED"/>
    <property type="match status" value="1"/>
</dbReference>
<dbReference type="EMBL" id="HBIX01007726">
    <property type="protein sequence ID" value="CAE0713247.1"/>
    <property type="molecule type" value="Transcribed_RNA"/>
</dbReference>
<dbReference type="GO" id="GO:0019005">
    <property type="term" value="C:SCF ubiquitin ligase complex"/>
    <property type="evidence" value="ECO:0007669"/>
    <property type="project" value="TreeGrafter"/>
</dbReference>
<reference evidence="2" key="1">
    <citation type="submission" date="2021-01" db="EMBL/GenBank/DDBJ databases">
        <authorList>
            <person name="Corre E."/>
            <person name="Pelletier E."/>
            <person name="Niang G."/>
            <person name="Scheremetjew M."/>
            <person name="Finn R."/>
            <person name="Kale V."/>
            <person name="Holt S."/>
            <person name="Cochrane G."/>
            <person name="Meng A."/>
            <person name="Brown T."/>
            <person name="Cohen L."/>
        </authorList>
    </citation>
    <scope>NUCLEOTIDE SEQUENCE</scope>
    <source>
        <strain evidence="2">10249 10 AB</strain>
    </source>
</reference>
<dbReference type="InterPro" id="IPR032675">
    <property type="entry name" value="LRR_dom_sf"/>
</dbReference>
<organism evidence="2">
    <name type="scientific">Pseudo-nitzschia australis</name>
    <dbReference type="NCBI Taxonomy" id="44445"/>
    <lineage>
        <taxon>Eukaryota</taxon>
        <taxon>Sar</taxon>
        <taxon>Stramenopiles</taxon>
        <taxon>Ochrophyta</taxon>
        <taxon>Bacillariophyta</taxon>
        <taxon>Bacillariophyceae</taxon>
        <taxon>Bacillariophycidae</taxon>
        <taxon>Bacillariales</taxon>
        <taxon>Bacillariaceae</taxon>
        <taxon>Pseudo-nitzschia</taxon>
    </lineage>
</organism>
<gene>
    <name evidence="2" type="ORF">PAUS00366_LOCUS5999</name>
</gene>
<sequence length="744" mass="84608">MSGNDNASFLVESEGDNPRSSNKKRSTECSCSCQSRSSSRRRVVTGEESRRLPSEIKLKILSASYGPCEYNHGDEIGETSIPSTRDCSSFVLDLLLAARKNEQGNQEQQQQQNQQQQDRDRCIHTIRLSPTVDGKVQSFIYLLSGVDHRNDYSHHFSSRSKTVSMNAIFGDPCPGKTKRLEVRYMITEVIPEDYNLRFEILPPPIPPPTEIHRASFAEHETVKLRRCLTTINTITTAEEIEERGEDVPKKYNRGTESTYCAHCTPGPVRKLSWQLQPEIVLPVIFPFLDLWEKMQCRLICRCWKKIVQECGVSRSIDVNNMDIMTSVKPNTRTSTDNNVFAPNILRGLLAYSYSSLQSLFLSGFRELEQKDLHSALPHLRNLRVLDISHCLRLDDSTLQLLARSDVPSSATLRVLYLKGLHQITDVGLKAICLSCRQLEVLDLSHLTNITDEGGGCIQRLVSLRSLFLRDNWRLTNDSLDAITTSCSKLEQLTLWGFVQLRRLKFDNCNNSSSLDPSTAHTIISIRLVILNLWGCHDLEDNTAHVLSSIHNLNSLIVSECHRLTDRFVQIFVEGKDQRHLGKGHLKHLHLRYLKRITDTAVVAIALNLRDLFSLDLTFCSKVTPKGIYRLLDELRHNLVELRLKSCRHLQIGKPNLGENDRRRFFGQQSNNVNHNHDHAGQWVLNALRRRPHSKKDHTLCLLDVRGCGGQPAMNLPYTKGDPFVKAMSALNFTQKVPGFFSRST</sequence>
<evidence type="ECO:0000313" key="2">
    <source>
        <dbReference type="EMBL" id="CAE0713247.1"/>
    </source>
</evidence>
<feature type="region of interest" description="Disordered" evidence="1">
    <location>
        <begin position="1"/>
        <end position="37"/>
    </location>
</feature>
<dbReference type="SUPFAM" id="SSF52047">
    <property type="entry name" value="RNI-like"/>
    <property type="match status" value="1"/>
</dbReference>
<evidence type="ECO:0000256" key="1">
    <source>
        <dbReference type="SAM" id="MobiDB-lite"/>
    </source>
</evidence>
<dbReference type="GO" id="GO:0031146">
    <property type="term" value="P:SCF-dependent proteasomal ubiquitin-dependent protein catabolic process"/>
    <property type="evidence" value="ECO:0007669"/>
    <property type="project" value="TreeGrafter"/>
</dbReference>
<dbReference type="AlphaFoldDB" id="A0A7S4AEZ2"/>
<protein>
    <recommendedName>
        <fullName evidence="3">F-box domain-containing protein</fullName>
    </recommendedName>
</protein>
<dbReference type="Gene3D" id="3.80.10.10">
    <property type="entry name" value="Ribonuclease Inhibitor"/>
    <property type="match status" value="2"/>
</dbReference>
<evidence type="ECO:0008006" key="3">
    <source>
        <dbReference type="Google" id="ProtNLM"/>
    </source>
</evidence>
<accession>A0A7S4AEZ2</accession>
<dbReference type="InterPro" id="IPR006553">
    <property type="entry name" value="Leu-rich_rpt_Cys-con_subtyp"/>
</dbReference>
<name>A0A7S4AEZ2_9STRA</name>
<dbReference type="SMART" id="SM00367">
    <property type="entry name" value="LRR_CC"/>
    <property type="match status" value="6"/>
</dbReference>